<name>A0A2H0ZWD4_CANAR</name>
<dbReference type="SMART" id="SM01307">
    <property type="entry name" value="RICTOR_M"/>
    <property type="match status" value="1"/>
</dbReference>
<dbReference type="STRING" id="498019.A0A2H0ZWD4"/>
<dbReference type="SMART" id="SM01308">
    <property type="entry name" value="RICTOR_N"/>
    <property type="match status" value="1"/>
</dbReference>
<dbReference type="Proteomes" id="UP000825438">
    <property type="component" value="Chromosome III"/>
</dbReference>
<evidence type="ECO:0000313" key="6">
    <source>
        <dbReference type="EMBL" id="PIS54934.1"/>
    </source>
</evidence>
<feature type="domain" description="Rapamycin-insensitive companion of mTOR middle" evidence="3">
    <location>
        <begin position="550"/>
        <end position="786"/>
    </location>
</feature>
<dbReference type="VEuPathDB" id="FungiDB:CJJ09_003171"/>
<feature type="region of interest" description="Disordered" evidence="2">
    <location>
        <begin position="984"/>
        <end position="1005"/>
    </location>
</feature>
<dbReference type="InterPro" id="IPR016024">
    <property type="entry name" value="ARM-type_fold"/>
</dbReference>
<dbReference type="PANTHER" id="PTHR13298:SF11">
    <property type="entry name" value="RAPAMYCIN-INSENSITIVE COMPANION OF MTOR"/>
    <property type="match status" value="1"/>
</dbReference>
<accession>A0A2H0ZWD4</accession>
<feature type="domain" description="Rapamycin-insensitive companion of mTOR N-terminal" evidence="4">
    <location>
        <begin position="95"/>
        <end position="491"/>
    </location>
</feature>
<dbReference type="VEuPathDB" id="FungiDB:QG37_00321"/>
<protein>
    <submittedName>
        <fullName evidence="6">Uncharacterized protein</fullName>
    </submittedName>
</protein>
<reference evidence="7" key="3">
    <citation type="submission" date="2021-06" db="EMBL/GenBank/DDBJ databases">
        <title>Candida auris outbreak in lebanese hospital.</title>
        <authorList>
            <person name="Finianos M."/>
        </authorList>
    </citation>
    <scope>NUCLEOTIDE SEQUENCE</scope>
    <source>
        <strain evidence="7">CA7LBN</strain>
    </source>
</reference>
<evidence type="ECO:0000259" key="5">
    <source>
        <dbReference type="SMART" id="SM01310"/>
    </source>
</evidence>
<organism evidence="6">
    <name type="scientific">Candidozyma auris</name>
    <name type="common">Yeast</name>
    <name type="synonym">Candida auris</name>
    <dbReference type="NCBI Taxonomy" id="498019"/>
    <lineage>
        <taxon>Eukaryota</taxon>
        <taxon>Fungi</taxon>
        <taxon>Dikarya</taxon>
        <taxon>Ascomycota</taxon>
        <taxon>Saccharomycotina</taxon>
        <taxon>Pichiomycetes</taxon>
        <taxon>Metschnikowiaceae</taxon>
        <taxon>Candidozyma</taxon>
    </lineage>
</organism>
<dbReference type="SMART" id="SM01303">
    <property type="entry name" value="RasGEF_N_2"/>
    <property type="match status" value="1"/>
</dbReference>
<dbReference type="InterPro" id="IPR029451">
    <property type="entry name" value="RICTOR_M"/>
</dbReference>
<feature type="region of interest" description="Disordered" evidence="2">
    <location>
        <begin position="1"/>
        <end position="30"/>
    </location>
</feature>
<feature type="domain" description="Rapamycin-insensitive companion of mTOR" evidence="5">
    <location>
        <begin position="1043"/>
        <end position="1123"/>
    </location>
</feature>
<gene>
    <name evidence="6" type="ORF">B9J08_002083</name>
    <name evidence="7" type="ORF">CA7LBN_003145</name>
</gene>
<dbReference type="InterPro" id="IPR028268">
    <property type="entry name" value="Pianissimo_fam"/>
</dbReference>
<dbReference type="InterPro" id="IPR029453">
    <property type="entry name" value="Rictor_IV"/>
</dbReference>
<dbReference type="VEuPathDB" id="FungiDB:CJI96_0002757"/>
<proteinExistence type="inferred from homology"/>
<dbReference type="VEuPathDB" id="FungiDB:B9J08_002083"/>
<dbReference type="Pfam" id="PF14666">
    <property type="entry name" value="RICTOR_M"/>
    <property type="match status" value="1"/>
</dbReference>
<dbReference type="SUPFAM" id="SSF48371">
    <property type="entry name" value="ARM repeat"/>
    <property type="match status" value="2"/>
</dbReference>
<evidence type="ECO:0000256" key="2">
    <source>
        <dbReference type="SAM" id="MobiDB-lite"/>
    </source>
</evidence>
<evidence type="ECO:0000313" key="7">
    <source>
        <dbReference type="EMBL" id="QWW24311.1"/>
    </source>
</evidence>
<dbReference type="InterPro" id="IPR029452">
    <property type="entry name" value="RICTOR_V"/>
</dbReference>
<evidence type="ECO:0000259" key="3">
    <source>
        <dbReference type="SMART" id="SM01307"/>
    </source>
</evidence>
<dbReference type="PANTHER" id="PTHR13298">
    <property type="entry name" value="CYTOSOLIC REGULATOR PIANISSIMO"/>
    <property type="match status" value="1"/>
</dbReference>
<dbReference type="VEuPathDB" id="FungiDB:CJJ07_002277"/>
<dbReference type="Pfam" id="PF14664">
    <property type="entry name" value="RICTOR_N"/>
    <property type="match status" value="1"/>
</dbReference>
<dbReference type="InterPro" id="IPR028267">
    <property type="entry name" value="Pianissimo_N"/>
</dbReference>
<dbReference type="Pfam" id="PF14668">
    <property type="entry name" value="RICTOR_V"/>
    <property type="match status" value="1"/>
</dbReference>
<sequence>MHPEDSASRRTPRMSMSPDPLEHASFSSHSSRIRSYTLDSLNISSIENSKGHHQRLEDSRQNNVPEQNVEAASWVFTDILQSLSVREKDDVYSVITKCNQLVRLLQETPALKHDMAIDVVVNRIQFMFYHPAPQLRCAAYRVLRYSVASSDSILFMVQSKILISIIVSFSVPCPLLEKQEALKLVREFLNVPDGAIFISVGVIKALVALIEHESDDSGNSGANPSNPQDDQYIIPSSFTKLCTETICEIAVLKPHIVFHGGGFRLMISLITNGPADVAAPCLAVLMTILDKPEARLFLRNGLDLTSLTSVYSLINDDDDDESKQSSSRKYHNRVLKVTFLITVFLKCWTGIICFSHNNFEAIRIIVSKLGGKSNKLRSIILDLLLDVLRIEAIPWLEESSIFDLFTSLHVFLSPEDHSMDSIHQKYLELPPNSFEKTVVSHYQGLTLKILLSCDVVPLIFGIIDNCKVEAITSKAIHLLTNVFKLSMDLLPKKFFQSHISDAYKRSLSLSSIYQIEAAARLQSKTNSDARQRSEVKSQVKDLIVEGRVSMDDAALKTLVNRTKLLTSKDFEDWDWTQISHLCQGPLRDQKRFQDIQDKYPKVLKYLMSFFRPFKYRFSRMPLRPSDTSKLRNPKRIILVGCQLLEALVNHDSGFRFLLASKLMTQIREAFAQVSPRSGISAKDPILSKRQLETTLSIGYVKFVGVLSSHTRGLVLLEEWKFFQLIDGIIEGNVNDTSNSHLLFNLLNNLDFVINSPLRDLLVKVLRVSSAETKLFTIENVLSKLLKVEECQEFVIGNLSNLLDDDNSPVVKLAISYLHEFFVLQGNFARINILIDMRPSTLILSKYPLGKELLMTFCKTTKGFRLLNESKLVQRYFTGSVRSSLTFEYLDRIEGTIKKYLYPYSTILQRVRGVPSDDCHHFFHYLLSTEDGFIFFTSQRAILDDIINKTFSIVQKLRLLDENVKEQLEPEFLYAKAKTTAMESVSSKAESIESDDTTDESNLNESPTRFIARGDVPIIQPKESVIGVSHLPIKSPEEEEEYMLKRLKQNLWILGEIASSKYGIQILDPLYNPSMRTEHVIELMVQLFKGAKDWQIRGIAFHQLGKLASTNEGIEMLDDIGWVSVDNLNPLDPLLLAYPESMQGADVFDLEVLNPYRDATYISLFGNHSDELWANQQLDLDADDGLGLQTNQKLDDKALSLINHLSSVLGKIERKATKELLHIKASNGEIFENPNLFLKTIRLVDKGKFKYKTRSFIFGLFDIVKIMEALVKRSRRNTNAKR</sequence>
<dbReference type="EMBL" id="CP076751">
    <property type="protein sequence ID" value="QWW24311.1"/>
    <property type="molecule type" value="Genomic_DNA"/>
</dbReference>
<dbReference type="VEuPathDB" id="FungiDB:CJI97_002274"/>
<dbReference type="EMBL" id="PEKT02000005">
    <property type="protein sequence ID" value="PIS54934.1"/>
    <property type="molecule type" value="Genomic_DNA"/>
</dbReference>
<dbReference type="SMART" id="SM01310">
    <property type="entry name" value="RICTOR_V"/>
    <property type="match status" value="1"/>
</dbReference>
<dbReference type="GO" id="GO:0031932">
    <property type="term" value="C:TORC2 complex"/>
    <property type="evidence" value="ECO:0007669"/>
    <property type="project" value="InterPro"/>
</dbReference>
<dbReference type="OMA" id="PEWYQTF"/>
<reference evidence="6" key="2">
    <citation type="submission" date="2017-11" db="EMBL/GenBank/DDBJ databases">
        <title>Candida auris genome assembly and annotation.</title>
        <authorList>
            <person name="Munoz J.F."/>
            <person name="Gade L.G."/>
            <person name="Chow N.A."/>
            <person name="Litvintseva A.P."/>
            <person name="Loparev V.N."/>
            <person name="Cuomo C.A."/>
        </authorList>
    </citation>
    <scope>NUCLEOTIDE SEQUENCE</scope>
    <source>
        <strain evidence="6">B8441</strain>
    </source>
</reference>
<reference evidence="6" key="1">
    <citation type="journal article" date="2017" name="Clin. Infect. Dis.">
        <title>Simultaneous emergence of multidrug-resistant Candida auris on 3 continents confirmed by whole-genome sequencing and epidemiological analyses.</title>
        <authorList>
            <person name="Lockhart S.R."/>
            <person name="Etienne K.A."/>
            <person name="Vallabhaneni S."/>
            <person name="Farooqi J."/>
            <person name="Chowdhary A."/>
            <person name="Govender N.P."/>
            <person name="Colombo A.L."/>
            <person name="Calvo B."/>
            <person name="Cuomo C.A."/>
            <person name="Desjardins C.A."/>
            <person name="Berkow E.L."/>
            <person name="Castanheira M."/>
            <person name="Magobo R.E."/>
            <person name="Jabeen K."/>
            <person name="Asghar R.J."/>
            <person name="Meis J.F."/>
            <person name="Jackson B."/>
            <person name="Chiller T."/>
            <person name="Litvintseva A.P."/>
        </authorList>
    </citation>
    <scope>NUCLEOTIDE SEQUENCE [LARGE SCALE GENOMIC DNA]</scope>
    <source>
        <strain evidence="6">B8441</strain>
    </source>
</reference>
<dbReference type="Pfam" id="PF14663">
    <property type="entry name" value="RasGEF_N_2"/>
    <property type="match status" value="1"/>
</dbReference>
<comment type="similarity">
    <text evidence="1">Belongs to the RICTOR family.</text>
</comment>
<dbReference type="GO" id="GO:0038203">
    <property type="term" value="P:TORC2 signaling"/>
    <property type="evidence" value="ECO:0007669"/>
    <property type="project" value="TreeGrafter"/>
</dbReference>
<evidence type="ECO:0000259" key="4">
    <source>
        <dbReference type="SMART" id="SM01308"/>
    </source>
</evidence>
<evidence type="ECO:0000256" key="1">
    <source>
        <dbReference type="ARBA" id="ARBA00008878"/>
    </source>
</evidence>